<dbReference type="InterPro" id="IPR002909">
    <property type="entry name" value="IPT_dom"/>
</dbReference>
<dbReference type="EMBL" id="CTEN01000001">
    <property type="protein sequence ID" value="CQR23891.1"/>
    <property type="molecule type" value="Genomic_DNA"/>
</dbReference>
<dbReference type="GO" id="GO:2001070">
    <property type="term" value="F:starch binding"/>
    <property type="evidence" value="ECO:0007669"/>
    <property type="project" value="InterPro"/>
</dbReference>
<dbReference type="SUPFAM" id="SSF51445">
    <property type="entry name" value="(Trans)glycosidases"/>
    <property type="match status" value="1"/>
</dbReference>
<feature type="signal peptide" evidence="7">
    <location>
        <begin position="1"/>
        <end position="26"/>
    </location>
</feature>
<dbReference type="GO" id="GO:0046872">
    <property type="term" value="F:metal ion binding"/>
    <property type="evidence" value="ECO:0007669"/>
    <property type="project" value="UniProtKB-KW"/>
</dbReference>
<evidence type="ECO:0000256" key="4">
    <source>
        <dbReference type="ARBA" id="ARBA00022729"/>
    </source>
</evidence>
<dbReference type="Gene3D" id="2.60.40.10">
    <property type="entry name" value="Immunoglobulins"/>
    <property type="match status" value="2"/>
</dbReference>
<dbReference type="AlphaFoldDB" id="A0A0E4H3I6"/>
<dbReference type="CDD" id="cd11320">
    <property type="entry name" value="AmyAc_AmyMalt_CGTase_like"/>
    <property type="match status" value="1"/>
</dbReference>
<name>A0A0E4H3I6_9STRE</name>
<dbReference type="SMART" id="SM00632">
    <property type="entry name" value="Aamy_C"/>
    <property type="match status" value="1"/>
</dbReference>
<reference evidence="10" key="1">
    <citation type="submission" date="2015-03" db="EMBL/GenBank/DDBJ databases">
        <authorList>
            <person name="Urmite Genomes"/>
        </authorList>
    </citation>
    <scope>NUCLEOTIDE SEQUENCE [LARGE SCALE GENOMIC DNA]</scope>
    <source>
        <strain evidence="10">FF10</strain>
    </source>
</reference>
<evidence type="ECO:0000256" key="1">
    <source>
        <dbReference type="ARBA" id="ARBA00001913"/>
    </source>
</evidence>
<dbReference type="Pfam" id="PF01833">
    <property type="entry name" value="TIG"/>
    <property type="match status" value="1"/>
</dbReference>
<proteinExistence type="inferred from homology"/>
<evidence type="ECO:0000256" key="2">
    <source>
        <dbReference type="ARBA" id="ARBA00008061"/>
    </source>
</evidence>
<dbReference type="SUPFAM" id="SSF49452">
    <property type="entry name" value="Starch-binding domain-like"/>
    <property type="match status" value="1"/>
</dbReference>
<dbReference type="InterPro" id="IPR013780">
    <property type="entry name" value="Glyco_hydro_b"/>
</dbReference>
<dbReference type="InterPro" id="IPR017853">
    <property type="entry name" value="GH"/>
</dbReference>
<keyword evidence="9" id="KW-0808">Transferase</keyword>
<dbReference type="RefSeq" id="WP_093649627.1">
    <property type="nucleotide sequence ID" value="NZ_CTEN01000001.1"/>
</dbReference>
<feature type="domain" description="CBM20" evidence="8">
    <location>
        <begin position="647"/>
        <end position="753"/>
    </location>
</feature>
<protein>
    <submittedName>
        <fullName evidence="9">Cyclomaltodextrin glucanotransferase</fullName>
    </submittedName>
</protein>
<dbReference type="GO" id="GO:0016740">
    <property type="term" value="F:transferase activity"/>
    <property type="evidence" value="ECO:0007669"/>
    <property type="project" value="UniProtKB-KW"/>
</dbReference>
<sequence precursor="true">MNKHIFKNIITLTASATLLSSLACNAPIIVNADDTSLALGPVTPKDTIYQIITDRFSDGNIDNNIPTGFNKELFDGSGKDLKLYQGGDWQGIINKIPYLKEMGITAVWISAPYENRDTEILDYQKDGRVDKWTSFHGYHVRNYYATNKHFGTLNEFKALRDALHENGIKLVIDFVTNHTSRYQNPTANFKAEDGKLYAPDKTDSGKYAIDSEGNPYDFNKDGITENLIADPNNDTKGWFHHEGDRAGDDSRWAFRNKELGSLADFSQENKEVVSFLEGATNYWVGMGIDGLRHDATLHMNPAFVKGLKDNVAEKTTISHFGEYFIGRPDPKYGDYIYFPKQTGVNNLDFEMYRSLTSTFGDFSKSMKDFGEMLQYTQKDYEYENQAVTFIDNHDVTRFGFVQREPKVYNAGLAALLTSRGTPNIYYGTEQYVQPTDASDVSGRVFMDKNSSFNTNTTAYKLIRAISDLRKDNDAIAYGETNVMYSDTDVIVFERKFYDDIVLVAINRRPDQSYTISNVHTNLQNGKYTDHLNGLLNGSEATVSNGVIANLELSGGEVNIWSYKDTSTKAPKIGDVVSTMGRAGNTVYIYGKDFENASSVKFGDVETPILENTGTKIKVQVPTEAVPGYNKITVSSLSGTSNQFDYNVLSGDQTQVVFHVKADTNVGENIYVVGNIPELGDWNPDKCSEAFLNPKHPEWYLPVSVPAGKEIKFKFIKKDASGKVIWEEGIADRSVVSSDDSAGVIDTPIYNWGQ</sequence>
<dbReference type="InterPro" id="IPR031319">
    <property type="entry name" value="A-amylase_C"/>
</dbReference>
<keyword evidence="3" id="KW-0479">Metal-binding</keyword>
<evidence type="ECO:0000256" key="3">
    <source>
        <dbReference type="ARBA" id="ARBA00022723"/>
    </source>
</evidence>
<dbReference type="SMART" id="SM00642">
    <property type="entry name" value="Aamy"/>
    <property type="match status" value="1"/>
</dbReference>
<dbReference type="Gene3D" id="3.20.20.80">
    <property type="entry name" value="Glycosidases"/>
    <property type="match status" value="1"/>
</dbReference>
<dbReference type="OrthoDB" id="9805159at2"/>
<evidence type="ECO:0000256" key="5">
    <source>
        <dbReference type="ARBA" id="ARBA00022837"/>
    </source>
</evidence>
<dbReference type="GO" id="GO:0004556">
    <property type="term" value="F:alpha-amylase activity"/>
    <property type="evidence" value="ECO:0007669"/>
    <property type="project" value="InterPro"/>
</dbReference>
<dbReference type="InterPro" id="IPR013783">
    <property type="entry name" value="Ig-like_fold"/>
</dbReference>
<dbReference type="SMART" id="SM01065">
    <property type="entry name" value="CBM_2"/>
    <property type="match status" value="1"/>
</dbReference>
<accession>A0A0E4H3I6</accession>
<evidence type="ECO:0000256" key="7">
    <source>
        <dbReference type="SAM" id="SignalP"/>
    </source>
</evidence>
<dbReference type="PRINTS" id="PR00110">
    <property type="entry name" value="ALPHAAMYLASE"/>
</dbReference>
<dbReference type="InterPro" id="IPR014756">
    <property type="entry name" value="Ig_E-set"/>
</dbReference>
<dbReference type="InterPro" id="IPR006046">
    <property type="entry name" value="Alpha_amylase"/>
</dbReference>
<dbReference type="PANTHER" id="PTHR10357:SF215">
    <property type="entry name" value="ALPHA-AMYLASE 1"/>
    <property type="match status" value="1"/>
</dbReference>
<organism evidence="9 10">
    <name type="scientific">Streptococcus varani</name>
    <dbReference type="NCBI Taxonomy" id="1608583"/>
    <lineage>
        <taxon>Bacteria</taxon>
        <taxon>Bacillati</taxon>
        <taxon>Bacillota</taxon>
        <taxon>Bacilli</taxon>
        <taxon>Lactobacillales</taxon>
        <taxon>Streptococcaceae</taxon>
        <taxon>Streptococcus</taxon>
    </lineage>
</organism>
<evidence type="ECO:0000313" key="10">
    <source>
        <dbReference type="Proteomes" id="UP000198604"/>
    </source>
</evidence>
<dbReference type="SUPFAM" id="SSF81296">
    <property type="entry name" value="E set domains"/>
    <property type="match status" value="1"/>
</dbReference>
<dbReference type="STRING" id="1608583.BN1356_00259"/>
<gene>
    <name evidence="9" type="primary">amyA_1</name>
    <name evidence="9" type="ORF">BN1356_00259</name>
</gene>
<dbReference type="Pfam" id="PF00128">
    <property type="entry name" value="Alpha-amylase"/>
    <property type="match status" value="1"/>
</dbReference>
<dbReference type="PROSITE" id="PS51257">
    <property type="entry name" value="PROKAR_LIPOPROTEIN"/>
    <property type="match status" value="1"/>
</dbReference>
<dbReference type="GO" id="GO:0005975">
    <property type="term" value="P:carbohydrate metabolic process"/>
    <property type="evidence" value="ECO:0007669"/>
    <property type="project" value="InterPro"/>
</dbReference>
<dbReference type="Pfam" id="PF02806">
    <property type="entry name" value="Alpha-amylase_C"/>
    <property type="match status" value="1"/>
</dbReference>
<dbReference type="InterPro" id="IPR006048">
    <property type="entry name" value="A-amylase/branching_C"/>
</dbReference>
<comment type="similarity">
    <text evidence="2 6">Belongs to the glycosyl hydrolase 13 family.</text>
</comment>
<dbReference type="Gene3D" id="2.60.40.1180">
    <property type="entry name" value="Golgi alpha-mannosidase II"/>
    <property type="match status" value="1"/>
</dbReference>
<feature type="chain" id="PRO_5038683671" evidence="7">
    <location>
        <begin position="27"/>
        <end position="753"/>
    </location>
</feature>
<evidence type="ECO:0000313" key="9">
    <source>
        <dbReference type="EMBL" id="CQR23891.1"/>
    </source>
</evidence>
<dbReference type="Pfam" id="PF00686">
    <property type="entry name" value="CBM_20"/>
    <property type="match status" value="1"/>
</dbReference>
<dbReference type="InterPro" id="IPR006047">
    <property type="entry name" value="GH13_cat_dom"/>
</dbReference>
<comment type="cofactor">
    <cofactor evidence="1">
        <name>Ca(2+)</name>
        <dbReference type="ChEBI" id="CHEBI:29108"/>
    </cofactor>
</comment>
<dbReference type="InterPro" id="IPR002044">
    <property type="entry name" value="CBM20"/>
</dbReference>
<keyword evidence="10" id="KW-1185">Reference proteome</keyword>
<dbReference type="PROSITE" id="PS51166">
    <property type="entry name" value="CBM20"/>
    <property type="match status" value="1"/>
</dbReference>
<evidence type="ECO:0000256" key="6">
    <source>
        <dbReference type="RuleBase" id="RU003615"/>
    </source>
</evidence>
<dbReference type="SUPFAM" id="SSF51011">
    <property type="entry name" value="Glycosyl hydrolase domain"/>
    <property type="match status" value="1"/>
</dbReference>
<evidence type="ECO:0000259" key="8">
    <source>
        <dbReference type="PROSITE" id="PS51166"/>
    </source>
</evidence>
<dbReference type="PANTHER" id="PTHR10357">
    <property type="entry name" value="ALPHA-AMYLASE FAMILY MEMBER"/>
    <property type="match status" value="1"/>
</dbReference>
<dbReference type="InterPro" id="IPR013784">
    <property type="entry name" value="Carb-bd-like_fold"/>
</dbReference>
<dbReference type="Proteomes" id="UP000198604">
    <property type="component" value="Unassembled WGS sequence"/>
</dbReference>
<keyword evidence="5" id="KW-0106">Calcium</keyword>
<keyword evidence="4 7" id="KW-0732">Signal</keyword>